<accession>A0A2N3I7N2</accession>
<protein>
    <recommendedName>
        <fullName evidence="3">Lantibiotic</fullName>
    </recommendedName>
</protein>
<organism evidence="1 2">
    <name type="scientific">Raineya orbicola</name>
    <dbReference type="NCBI Taxonomy" id="2016530"/>
    <lineage>
        <taxon>Bacteria</taxon>
        <taxon>Pseudomonadati</taxon>
        <taxon>Bacteroidota</taxon>
        <taxon>Cytophagia</taxon>
        <taxon>Cytophagales</taxon>
        <taxon>Raineyaceae</taxon>
        <taxon>Raineya</taxon>
    </lineage>
</organism>
<reference evidence="1 2" key="1">
    <citation type="submission" date="2017-06" db="EMBL/GenBank/DDBJ databases">
        <title>Raineya orbicola gen. nov., sp. nov. a slightly thermophilic bacterium of the phylum Bacteroidetes and the description of Raineyaceae fam. nov.</title>
        <authorList>
            <person name="Albuquerque L."/>
            <person name="Polonia A.R.M."/>
            <person name="Barroso C."/>
            <person name="Froufe H.J.C."/>
            <person name="Lage O."/>
            <person name="Lobo-Da-Cunha A."/>
            <person name="Egas C."/>
            <person name="Da Costa M.S."/>
        </authorList>
    </citation>
    <scope>NUCLEOTIDE SEQUENCE [LARGE SCALE GENOMIC DNA]</scope>
    <source>
        <strain evidence="1 2">SPSPC-11</strain>
    </source>
</reference>
<dbReference type="EMBL" id="NKXO01000050">
    <property type="protein sequence ID" value="PKQ66308.1"/>
    <property type="molecule type" value="Genomic_DNA"/>
</dbReference>
<name>A0A2N3I7N2_9BACT</name>
<keyword evidence="2" id="KW-1185">Reference proteome</keyword>
<proteinExistence type="predicted"/>
<evidence type="ECO:0008006" key="3">
    <source>
        <dbReference type="Google" id="ProtNLM"/>
    </source>
</evidence>
<sequence length="71" mass="7725">MKSQEKNQELTKAVIQLEPIQTKDEVVFGGFTDVLVATFSEGSTTNTNTCSNTNCSGATCRTNKFICISKD</sequence>
<evidence type="ECO:0000313" key="1">
    <source>
        <dbReference type="EMBL" id="PKQ66308.1"/>
    </source>
</evidence>
<dbReference type="RefSeq" id="WP_101359688.1">
    <property type="nucleotide sequence ID" value="NZ_NKXO01000050.1"/>
</dbReference>
<gene>
    <name evidence="1" type="ORF">Rain11_2428</name>
</gene>
<evidence type="ECO:0000313" key="2">
    <source>
        <dbReference type="Proteomes" id="UP000233387"/>
    </source>
</evidence>
<comment type="caution">
    <text evidence="1">The sequence shown here is derived from an EMBL/GenBank/DDBJ whole genome shotgun (WGS) entry which is preliminary data.</text>
</comment>
<dbReference type="Proteomes" id="UP000233387">
    <property type="component" value="Unassembled WGS sequence"/>
</dbReference>
<dbReference type="AlphaFoldDB" id="A0A2N3I7N2"/>